<dbReference type="CDD" id="cd03801">
    <property type="entry name" value="GT4_PimA-like"/>
    <property type="match status" value="1"/>
</dbReference>
<dbReference type="Proteomes" id="UP000664303">
    <property type="component" value="Unassembled WGS sequence"/>
</dbReference>
<sequence length="318" mass="35488">MAGHRAEIVTIPFKWYPQQTLIDSMLSARLLDLDSFNGVTIDKVIALKFPLWLVRHPSLSLWVLHQHRTAYDLWDSGFSDVAGMPDGPAVREMIRHADNEAFERAESIHTISRTVSARLLAHNATESGVLYPPPRDMEAFFGGEYGDYFFFPSRITPLKRQSLVLEALAHTREPVRVVFAGEADSPEYLATLQARAAELGVDARVEWLGRVTEERKRELYAGARMVIFPPVDEDYGYITPEAMLSSRAVVTLEDAGGPTEFVSHDHTGLVLPADAEAIAAGLDGVWRDRSRARQMGRAARDYIDGIGLNWDTVLQGLL</sequence>
<dbReference type="RefSeq" id="WP_206558623.1">
    <property type="nucleotide sequence ID" value="NZ_JAFKCZ010000001.1"/>
</dbReference>
<organism evidence="2 3">
    <name type="scientific">Parahaliea mediterranea</name>
    <dbReference type="NCBI Taxonomy" id="651086"/>
    <lineage>
        <taxon>Bacteria</taxon>
        <taxon>Pseudomonadati</taxon>
        <taxon>Pseudomonadota</taxon>
        <taxon>Gammaproteobacteria</taxon>
        <taxon>Cellvibrionales</taxon>
        <taxon>Halieaceae</taxon>
        <taxon>Parahaliea</taxon>
    </lineage>
</organism>
<dbReference type="InterPro" id="IPR001296">
    <property type="entry name" value="Glyco_trans_1"/>
</dbReference>
<dbReference type="SUPFAM" id="SSF53756">
    <property type="entry name" value="UDP-Glycosyltransferase/glycogen phosphorylase"/>
    <property type="match status" value="1"/>
</dbReference>
<gene>
    <name evidence="2" type="ORF">JYP50_01195</name>
</gene>
<dbReference type="PANTHER" id="PTHR12526:SF635">
    <property type="entry name" value="GLYCOSYL TRANSFERASE GROUP 1"/>
    <property type="match status" value="1"/>
</dbReference>
<comment type="caution">
    <text evidence="2">The sequence shown here is derived from an EMBL/GenBank/DDBJ whole genome shotgun (WGS) entry which is preliminary data.</text>
</comment>
<reference evidence="2" key="1">
    <citation type="submission" date="2021-02" db="EMBL/GenBank/DDBJ databases">
        <title>PHA producing bacteria isolated from coastal sediment in Guangdong, Shenzhen.</title>
        <authorList>
            <person name="Zheng W."/>
            <person name="Yu S."/>
            <person name="Huang Y."/>
        </authorList>
    </citation>
    <scope>NUCLEOTIDE SEQUENCE</scope>
    <source>
        <strain evidence="2">TN14-10</strain>
    </source>
</reference>
<evidence type="ECO:0000259" key="1">
    <source>
        <dbReference type="Pfam" id="PF00534"/>
    </source>
</evidence>
<dbReference type="AlphaFoldDB" id="A0A939DBM6"/>
<dbReference type="Pfam" id="PF00534">
    <property type="entry name" value="Glycos_transf_1"/>
    <property type="match status" value="1"/>
</dbReference>
<keyword evidence="3" id="KW-1185">Reference proteome</keyword>
<evidence type="ECO:0000313" key="3">
    <source>
        <dbReference type="Proteomes" id="UP000664303"/>
    </source>
</evidence>
<dbReference type="EMBL" id="JAFKCZ010000001">
    <property type="protein sequence ID" value="MBN7795185.1"/>
    <property type="molecule type" value="Genomic_DNA"/>
</dbReference>
<name>A0A939DBM6_9GAMM</name>
<evidence type="ECO:0000313" key="2">
    <source>
        <dbReference type="EMBL" id="MBN7795185.1"/>
    </source>
</evidence>
<dbReference type="GO" id="GO:0016757">
    <property type="term" value="F:glycosyltransferase activity"/>
    <property type="evidence" value="ECO:0007669"/>
    <property type="project" value="InterPro"/>
</dbReference>
<dbReference type="GO" id="GO:1901135">
    <property type="term" value="P:carbohydrate derivative metabolic process"/>
    <property type="evidence" value="ECO:0007669"/>
    <property type="project" value="UniProtKB-ARBA"/>
</dbReference>
<dbReference type="Gene3D" id="3.40.50.2000">
    <property type="entry name" value="Glycogen Phosphorylase B"/>
    <property type="match status" value="1"/>
</dbReference>
<accession>A0A939DBM6</accession>
<protein>
    <submittedName>
        <fullName evidence="2">Glycosyltransferase family 4 protein</fullName>
    </submittedName>
</protein>
<proteinExistence type="predicted"/>
<dbReference type="PANTHER" id="PTHR12526">
    <property type="entry name" value="GLYCOSYLTRANSFERASE"/>
    <property type="match status" value="1"/>
</dbReference>
<feature type="domain" description="Glycosyl transferase family 1" evidence="1">
    <location>
        <begin position="148"/>
        <end position="301"/>
    </location>
</feature>